<dbReference type="Proteomes" id="UP001152321">
    <property type="component" value="Unassembled WGS sequence"/>
</dbReference>
<reference evidence="1" key="1">
    <citation type="submission" date="2022-08" db="EMBL/GenBank/DDBJ databases">
        <title>Novel Bdellovibrio Species Isolated from Svalbard: Designation Bdellovibrio svalbardensis.</title>
        <authorList>
            <person name="Mitchell R.J."/>
            <person name="Choi S.Y."/>
        </authorList>
    </citation>
    <scope>NUCLEOTIDE SEQUENCE</scope>
    <source>
        <strain evidence="1">PAP01</strain>
    </source>
</reference>
<dbReference type="RefSeq" id="WP_277579711.1">
    <property type="nucleotide sequence ID" value="NZ_JANRMI010000007.1"/>
</dbReference>
<accession>A0ABT6DMY1</accession>
<organism evidence="1 2">
    <name type="scientific">Bdellovibrio svalbardensis</name>
    <dbReference type="NCBI Taxonomy" id="2972972"/>
    <lineage>
        <taxon>Bacteria</taxon>
        <taxon>Pseudomonadati</taxon>
        <taxon>Bdellovibrionota</taxon>
        <taxon>Bdellovibrionia</taxon>
        <taxon>Bdellovibrionales</taxon>
        <taxon>Pseudobdellovibrionaceae</taxon>
        <taxon>Bdellovibrio</taxon>
    </lineage>
</organism>
<name>A0ABT6DMY1_9BACT</name>
<gene>
    <name evidence="1" type="ORF">NWE73_17770</name>
</gene>
<evidence type="ECO:0008006" key="3">
    <source>
        <dbReference type="Google" id="ProtNLM"/>
    </source>
</evidence>
<keyword evidence="2" id="KW-1185">Reference proteome</keyword>
<sequence length="283" mass="32951">MSTNNETCQIAFPWNGVLPPLAETVILRDIEVVGVGAKRRQQIESLQKSKHVILQTHESQIPDAVRPIYDEEMLRTLQWLRPVKIQASEKIDLHSEQQKIFSKIFPLTEKAFGFSAAKVRDTYLQEMEWSSWLLQDHWRYFVGFLRQRFPQQKQIVDLAFWEWVHAWLEMQPFDLNVKSEPGILTVNPTLQIVPLLEPNRVLDKEQGMYSFIFSAKENRVVERPLQAAEAFILDLLQEDRKYSETQIIDMALLSEDANAQLSKDEWQKTLQSMLAAEILILGS</sequence>
<comment type="caution">
    <text evidence="1">The sequence shown here is derived from an EMBL/GenBank/DDBJ whole genome shotgun (WGS) entry which is preliminary data.</text>
</comment>
<protein>
    <recommendedName>
        <fullName evidence="3">DNA-binding domain-containing protein</fullName>
    </recommendedName>
</protein>
<evidence type="ECO:0000313" key="1">
    <source>
        <dbReference type="EMBL" id="MDG0818235.1"/>
    </source>
</evidence>
<proteinExistence type="predicted"/>
<dbReference type="EMBL" id="JANRMI010000007">
    <property type="protein sequence ID" value="MDG0818235.1"/>
    <property type="molecule type" value="Genomic_DNA"/>
</dbReference>
<evidence type="ECO:0000313" key="2">
    <source>
        <dbReference type="Proteomes" id="UP001152321"/>
    </source>
</evidence>